<evidence type="ECO:0000313" key="1">
    <source>
        <dbReference type="EMBL" id="KAH7904417.1"/>
    </source>
</evidence>
<gene>
    <name evidence="1" type="ORF">BJ138DRAFT_1237838</name>
</gene>
<comment type="caution">
    <text evidence="1">The sequence shown here is derived from an EMBL/GenBank/DDBJ whole genome shotgun (WGS) entry which is preliminary data.</text>
</comment>
<dbReference type="EMBL" id="MU268481">
    <property type="protein sequence ID" value="KAH7904417.1"/>
    <property type="molecule type" value="Genomic_DNA"/>
</dbReference>
<organism evidence="1 2">
    <name type="scientific">Hygrophoropsis aurantiaca</name>
    <dbReference type="NCBI Taxonomy" id="72124"/>
    <lineage>
        <taxon>Eukaryota</taxon>
        <taxon>Fungi</taxon>
        <taxon>Dikarya</taxon>
        <taxon>Basidiomycota</taxon>
        <taxon>Agaricomycotina</taxon>
        <taxon>Agaricomycetes</taxon>
        <taxon>Agaricomycetidae</taxon>
        <taxon>Boletales</taxon>
        <taxon>Coniophorineae</taxon>
        <taxon>Hygrophoropsidaceae</taxon>
        <taxon>Hygrophoropsis</taxon>
    </lineage>
</organism>
<dbReference type="Proteomes" id="UP000790377">
    <property type="component" value="Unassembled WGS sequence"/>
</dbReference>
<proteinExistence type="predicted"/>
<name>A0ACB7ZUM1_9AGAM</name>
<protein>
    <submittedName>
        <fullName evidence="1">Uncharacterized protein</fullName>
    </submittedName>
</protein>
<sequence length="146" mass="15952">MVFDSILMFFALWAFVKHALEAKTLNGGWSINVLVKTLVADHLLYFICNLTWMSLSIATANNTEHNISSQLSGYVLSVVNPLVVVAGPRMVISLRTTENKTRGEGGTLEGEISTIRFGIGEPPAQSESVMEEGGGFRAMDENVQMD</sequence>
<accession>A0ACB7ZUM1</accession>
<evidence type="ECO:0000313" key="2">
    <source>
        <dbReference type="Proteomes" id="UP000790377"/>
    </source>
</evidence>
<keyword evidence="2" id="KW-1185">Reference proteome</keyword>
<reference evidence="1" key="1">
    <citation type="journal article" date="2021" name="New Phytol.">
        <title>Evolutionary innovations through gain and loss of genes in the ectomycorrhizal Boletales.</title>
        <authorList>
            <person name="Wu G."/>
            <person name="Miyauchi S."/>
            <person name="Morin E."/>
            <person name="Kuo A."/>
            <person name="Drula E."/>
            <person name="Varga T."/>
            <person name="Kohler A."/>
            <person name="Feng B."/>
            <person name="Cao Y."/>
            <person name="Lipzen A."/>
            <person name="Daum C."/>
            <person name="Hundley H."/>
            <person name="Pangilinan J."/>
            <person name="Johnson J."/>
            <person name="Barry K."/>
            <person name="LaButti K."/>
            <person name="Ng V."/>
            <person name="Ahrendt S."/>
            <person name="Min B."/>
            <person name="Choi I.G."/>
            <person name="Park H."/>
            <person name="Plett J.M."/>
            <person name="Magnuson J."/>
            <person name="Spatafora J.W."/>
            <person name="Nagy L.G."/>
            <person name="Henrissat B."/>
            <person name="Grigoriev I.V."/>
            <person name="Yang Z.L."/>
            <person name="Xu J."/>
            <person name="Martin F.M."/>
        </authorList>
    </citation>
    <scope>NUCLEOTIDE SEQUENCE</scope>
    <source>
        <strain evidence="1">ATCC 28755</strain>
    </source>
</reference>